<keyword evidence="1" id="KW-0732">Signal</keyword>
<gene>
    <name evidence="2" type="ORF">PXEA_LOCUS8767</name>
</gene>
<name>A0A448WM79_9PLAT</name>
<keyword evidence="3" id="KW-1185">Reference proteome</keyword>
<accession>A0A448WM79</accession>
<reference evidence="2" key="1">
    <citation type="submission" date="2018-11" db="EMBL/GenBank/DDBJ databases">
        <authorList>
            <consortium name="Pathogen Informatics"/>
        </authorList>
    </citation>
    <scope>NUCLEOTIDE SEQUENCE</scope>
</reference>
<evidence type="ECO:0000313" key="3">
    <source>
        <dbReference type="Proteomes" id="UP000784294"/>
    </source>
</evidence>
<feature type="signal peptide" evidence="1">
    <location>
        <begin position="1"/>
        <end position="30"/>
    </location>
</feature>
<dbReference type="Proteomes" id="UP000784294">
    <property type="component" value="Unassembled WGS sequence"/>
</dbReference>
<evidence type="ECO:0000313" key="2">
    <source>
        <dbReference type="EMBL" id="VEL15327.1"/>
    </source>
</evidence>
<organism evidence="2 3">
    <name type="scientific">Protopolystoma xenopodis</name>
    <dbReference type="NCBI Taxonomy" id="117903"/>
    <lineage>
        <taxon>Eukaryota</taxon>
        <taxon>Metazoa</taxon>
        <taxon>Spiralia</taxon>
        <taxon>Lophotrochozoa</taxon>
        <taxon>Platyhelminthes</taxon>
        <taxon>Monogenea</taxon>
        <taxon>Polyopisthocotylea</taxon>
        <taxon>Polystomatidea</taxon>
        <taxon>Polystomatidae</taxon>
        <taxon>Protopolystoma</taxon>
    </lineage>
</organism>
<feature type="non-terminal residue" evidence="2">
    <location>
        <position position="121"/>
    </location>
</feature>
<protein>
    <submittedName>
        <fullName evidence="2">Uncharacterized protein</fullName>
    </submittedName>
</protein>
<sequence length="121" mass="13187">MLHWFAGASEASFVLLLLVVVATSPRPGNPTPASGYTANYCPTYCQCSRIEAVGPEEGSEAGRRDWSMAQCWLPGQTVRLSCDPDWRILHLHRLEAAEEGEEATAQLLAACDGVERLVLGR</sequence>
<proteinExistence type="predicted"/>
<dbReference type="AlphaFoldDB" id="A0A448WM79"/>
<comment type="caution">
    <text evidence="2">The sequence shown here is derived from an EMBL/GenBank/DDBJ whole genome shotgun (WGS) entry which is preliminary data.</text>
</comment>
<dbReference type="EMBL" id="CAAALY010024215">
    <property type="protein sequence ID" value="VEL15327.1"/>
    <property type="molecule type" value="Genomic_DNA"/>
</dbReference>
<feature type="chain" id="PRO_5018977726" evidence="1">
    <location>
        <begin position="31"/>
        <end position="121"/>
    </location>
</feature>
<evidence type="ECO:0000256" key="1">
    <source>
        <dbReference type="SAM" id="SignalP"/>
    </source>
</evidence>